<comment type="caution">
    <text evidence="2">The sequence shown here is derived from an EMBL/GenBank/DDBJ whole genome shotgun (WGS) entry which is preliminary data.</text>
</comment>
<evidence type="ECO:0000313" key="3">
    <source>
        <dbReference type="Proteomes" id="UP000286415"/>
    </source>
</evidence>
<sequence>MINNFLFISLVLVNVVLSEGSSEYDVCLAKCVRIDVPLCRALCNTEEKDRCLAKINGDANAKIRCWLGGLRRCFEECKESIECIALCEMQYSAKET</sequence>
<reference evidence="2 3" key="2">
    <citation type="journal article" date="2021" name="Genomics">
        <title>High-quality reference genome for Clonorchis sinensis.</title>
        <authorList>
            <person name="Young N.D."/>
            <person name="Stroehlein A.J."/>
            <person name="Kinkar L."/>
            <person name="Wang T."/>
            <person name="Sohn W.M."/>
            <person name="Chang B.C.H."/>
            <person name="Kaur P."/>
            <person name="Weisz D."/>
            <person name="Dudchenko O."/>
            <person name="Aiden E.L."/>
            <person name="Korhonen P.K."/>
            <person name="Gasser R.B."/>
        </authorList>
    </citation>
    <scope>NUCLEOTIDE SEQUENCE [LARGE SCALE GENOMIC DNA]</scope>
    <source>
        <strain evidence="2">Cs-k2</strain>
    </source>
</reference>
<proteinExistence type="predicted"/>
<reference evidence="2 3" key="1">
    <citation type="journal article" date="2018" name="Biotechnol. Adv.">
        <title>Improved genomic resources and new bioinformatic workflow for the carcinogenic parasite Clonorchis sinensis: Biotechnological implications.</title>
        <authorList>
            <person name="Wang D."/>
            <person name="Korhonen P.K."/>
            <person name="Gasser R.B."/>
            <person name="Young N.D."/>
        </authorList>
    </citation>
    <scope>NUCLEOTIDE SEQUENCE [LARGE SCALE GENOMIC DNA]</scope>
    <source>
        <strain evidence="2">Cs-k2</strain>
    </source>
</reference>
<keyword evidence="1" id="KW-0732">Signal</keyword>
<evidence type="ECO:0000313" key="2">
    <source>
        <dbReference type="EMBL" id="KAG5442413.1"/>
    </source>
</evidence>
<feature type="chain" id="PRO_5035792785" evidence="1">
    <location>
        <begin position="19"/>
        <end position="96"/>
    </location>
</feature>
<dbReference type="Proteomes" id="UP000286415">
    <property type="component" value="Unassembled WGS sequence"/>
</dbReference>
<name>A0A8T1LZM8_CLOSI</name>
<keyword evidence="3" id="KW-1185">Reference proteome</keyword>
<dbReference type="EMBL" id="NIRI02000076">
    <property type="protein sequence ID" value="KAG5442413.1"/>
    <property type="molecule type" value="Genomic_DNA"/>
</dbReference>
<gene>
    <name evidence="2" type="ORF">CSKR_108605</name>
</gene>
<protein>
    <submittedName>
        <fullName evidence="2">Uncharacterized protein</fullName>
    </submittedName>
</protein>
<organism evidence="2 3">
    <name type="scientific">Clonorchis sinensis</name>
    <name type="common">Chinese liver fluke</name>
    <dbReference type="NCBI Taxonomy" id="79923"/>
    <lineage>
        <taxon>Eukaryota</taxon>
        <taxon>Metazoa</taxon>
        <taxon>Spiralia</taxon>
        <taxon>Lophotrochozoa</taxon>
        <taxon>Platyhelminthes</taxon>
        <taxon>Trematoda</taxon>
        <taxon>Digenea</taxon>
        <taxon>Opisthorchiida</taxon>
        <taxon>Opisthorchiata</taxon>
        <taxon>Opisthorchiidae</taxon>
        <taxon>Clonorchis</taxon>
    </lineage>
</organism>
<evidence type="ECO:0000256" key="1">
    <source>
        <dbReference type="SAM" id="SignalP"/>
    </source>
</evidence>
<feature type="signal peptide" evidence="1">
    <location>
        <begin position="1"/>
        <end position="18"/>
    </location>
</feature>
<dbReference type="AlphaFoldDB" id="A0A8T1LZM8"/>
<accession>A0A8T1LZM8</accession>